<reference evidence="11 12" key="1">
    <citation type="submission" date="2024-06" db="EMBL/GenBank/DDBJ databases">
        <authorList>
            <person name="Pan Q."/>
            <person name="Wen M."/>
            <person name="Jouanno E."/>
            <person name="Zahm M."/>
            <person name="Klopp C."/>
            <person name="Cabau C."/>
            <person name="Louis A."/>
            <person name="Berthelot C."/>
            <person name="Parey E."/>
            <person name="Roest Crollius H."/>
            <person name="Montfort J."/>
            <person name="Robinson-Rechavi M."/>
            <person name="Bouchez O."/>
            <person name="Lampietro C."/>
            <person name="Lopez Roques C."/>
            <person name="Donnadieu C."/>
            <person name="Postlethwait J."/>
            <person name="Bobe J."/>
            <person name="Verreycken H."/>
            <person name="Guiguen Y."/>
        </authorList>
    </citation>
    <scope>NUCLEOTIDE SEQUENCE [LARGE SCALE GENOMIC DNA]</scope>
    <source>
        <strain evidence="11">Up_M1</strain>
        <tissue evidence="11">Testis</tissue>
    </source>
</reference>
<dbReference type="SMART" id="SM00241">
    <property type="entry name" value="ZP"/>
    <property type="match status" value="1"/>
</dbReference>
<evidence type="ECO:0000256" key="7">
    <source>
        <dbReference type="PROSITE-ProRule" id="PRU00196"/>
    </source>
</evidence>
<keyword evidence="3 8" id="KW-0732">Signal</keyword>
<feature type="disulfide bond" evidence="7">
    <location>
        <begin position="226"/>
        <end position="236"/>
    </location>
</feature>
<evidence type="ECO:0000256" key="3">
    <source>
        <dbReference type="ARBA" id="ARBA00022729"/>
    </source>
</evidence>
<comment type="caution">
    <text evidence="11">The sequence shown here is derived from an EMBL/GenBank/DDBJ whole genome shotgun (WGS) entry which is preliminary data.</text>
</comment>
<feature type="disulfide bond" evidence="7">
    <location>
        <begin position="106"/>
        <end position="116"/>
    </location>
</feature>
<sequence>HHVKYVCSELLLFALIVANDITTVSTTQSTTVTDAQIRLVNGNTACSGRVEVYYRGSWGTVCDDSWDLNDAQVVCRQLRCGRALSAPMLAAFGVGNGTIWMDDVGCTGNESSLTQCRHNGFGIHDCSHSEDAGAVCSANDITTVSTTQSTTVTDAQIRLVNGNNSCSGRVEVYYRGSWGTVCDDSWDLNDAQVVCRQLRCGRALSAPMLAAFGVGNGTIWMDDVGCTGNESSLTQCRHNGFGIHNCVHGEDAGAVCSGSVRPSISELECERSFLKVGLNQAQLQTAGLNASSAHLADQRCSNGRVTNGTLWFQVTRREGICGNILRTNNTHAIYSNSLFVYRDSFSQAVSFPFSCAYPLDTETSLDVAIAPYLPLEGVVSGAGPKARAFMSLYHTQNYTETYPGGQRISLPLGSPLYVGVSVEDMETNRFVVVLDDCYATHTPTPDDQTKYSLIQDKCPVDPTLVRVDENGSSLRARFSALLVLYNGTYQDIYLHCTLSLCDTRSSFCSPYCSRNRISRSISSSSPYSVTLGPVTWL</sequence>
<dbReference type="InterPro" id="IPR001190">
    <property type="entry name" value="SRCR"/>
</dbReference>
<keyword evidence="6" id="KW-0325">Glycoprotein</keyword>
<accession>A0ABD0X166</accession>
<feature type="domain" description="ZP" evidence="10">
    <location>
        <begin position="268"/>
        <end position="519"/>
    </location>
</feature>
<evidence type="ECO:0000256" key="8">
    <source>
        <dbReference type="SAM" id="SignalP"/>
    </source>
</evidence>
<feature type="chain" id="PRO_5044757234" description="Deleted in malignant brain tumors 1 protein" evidence="8">
    <location>
        <begin position="19"/>
        <end position="537"/>
    </location>
</feature>
<evidence type="ECO:0000256" key="2">
    <source>
        <dbReference type="ARBA" id="ARBA00022525"/>
    </source>
</evidence>
<protein>
    <recommendedName>
        <fullName evidence="13">Deleted in malignant brain tumors 1 protein</fullName>
    </recommendedName>
</protein>
<organism evidence="11 12">
    <name type="scientific">Umbra pygmaea</name>
    <name type="common">Eastern mudminnow</name>
    <dbReference type="NCBI Taxonomy" id="75934"/>
    <lineage>
        <taxon>Eukaryota</taxon>
        <taxon>Metazoa</taxon>
        <taxon>Chordata</taxon>
        <taxon>Craniata</taxon>
        <taxon>Vertebrata</taxon>
        <taxon>Euteleostomi</taxon>
        <taxon>Actinopterygii</taxon>
        <taxon>Neopterygii</taxon>
        <taxon>Teleostei</taxon>
        <taxon>Protacanthopterygii</taxon>
        <taxon>Esociformes</taxon>
        <taxon>Umbridae</taxon>
        <taxon>Umbra</taxon>
    </lineage>
</organism>
<dbReference type="InterPro" id="IPR036772">
    <property type="entry name" value="SRCR-like_dom_sf"/>
</dbReference>
<dbReference type="SUPFAM" id="SSF56487">
    <property type="entry name" value="SRCR-like"/>
    <property type="match status" value="2"/>
</dbReference>
<dbReference type="PROSITE" id="PS51034">
    <property type="entry name" value="ZP_2"/>
    <property type="match status" value="1"/>
</dbReference>
<dbReference type="PRINTS" id="PR00258">
    <property type="entry name" value="SPERACTRCPTR"/>
</dbReference>
<dbReference type="FunFam" id="3.10.250.10:FF:000006">
    <property type="entry name" value="neurotrypsin isoform X2"/>
    <property type="match status" value="2"/>
</dbReference>
<dbReference type="InterPro" id="IPR001507">
    <property type="entry name" value="ZP_dom"/>
</dbReference>
<dbReference type="Gene3D" id="2.60.40.4100">
    <property type="entry name" value="Zona pellucida, ZP-C domain"/>
    <property type="match status" value="1"/>
</dbReference>
<feature type="disulfide bond" evidence="7">
    <location>
        <begin position="195"/>
        <end position="256"/>
    </location>
</feature>
<dbReference type="PRINTS" id="PR00023">
    <property type="entry name" value="ZPELLUCIDA"/>
</dbReference>
<dbReference type="PANTHER" id="PTHR19331:SF22">
    <property type="entry name" value="DELETED IN MALIGNANT BRAIN TUMORS 1 PROTEIN"/>
    <property type="match status" value="1"/>
</dbReference>
<feature type="disulfide bond" evidence="7">
    <location>
        <begin position="62"/>
        <end position="126"/>
    </location>
</feature>
<dbReference type="AlphaFoldDB" id="A0ABD0X166"/>
<dbReference type="InterPro" id="IPR055355">
    <property type="entry name" value="ZP-C"/>
</dbReference>
<dbReference type="Pfam" id="PF23344">
    <property type="entry name" value="ZP-N"/>
    <property type="match status" value="1"/>
</dbReference>
<keyword evidence="5 7" id="KW-1015">Disulfide bond</keyword>
<feature type="disulfide bond" evidence="7">
    <location>
        <begin position="182"/>
        <end position="246"/>
    </location>
</feature>
<feature type="domain" description="SRCR" evidence="9">
    <location>
        <begin position="157"/>
        <end position="257"/>
    </location>
</feature>
<dbReference type="InterPro" id="IPR042235">
    <property type="entry name" value="ZP-C_dom"/>
</dbReference>
<proteinExistence type="predicted"/>
<feature type="disulfide bond" evidence="7">
    <location>
        <begin position="75"/>
        <end position="136"/>
    </location>
</feature>
<evidence type="ECO:0000259" key="10">
    <source>
        <dbReference type="PROSITE" id="PS51034"/>
    </source>
</evidence>
<feature type="non-terminal residue" evidence="11">
    <location>
        <position position="1"/>
    </location>
</feature>
<keyword evidence="4" id="KW-0677">Repeat</keyword>
<dbReference type="SMART" id="SM00202">
    <property type="entry name" value="SR"/>
    <property type="match status" value="2"/>
</dbReference>
<feature type="signal peptide" evidence="8">
    <location>
        <begin position="1"/>
        <end position="18"/>
    </location>
</feature>
<dbReference type="Pfam" id="PF00530">
    <property type="entry name" value="SRCR"/>
    <property type="match status" value="2"/>
</dbReference>
<dbReference type="InterPro" id="IPR048290">
    <property type="entry name" value="ZP_chr"/>
</dbReference>
<dbReference type="PROSITE" id="PS50287">
    <property type="entry name" value="SRCR_2"/>
    <property type="match status" value="2"/>
</dbReference>
<dbReference type="PANTHER" id="PTHR19331">
    <property type="entry name" value="SCAVENGER RECEPTOR DOMAIN-CONTAINING"/>
    <property type="match status" value="1"/>
</dbReference>
<evidence type="ECO:0008006" key="13">
    <source>
        <dbReference type="Google" id="ProtNLM"/>
    </source>
</evidence>
<evidence type="ECO:0000313" key="11">
    <source>
        <dbReference type="EMBL" id="KAL0970257.1"/>
    </source>
</evidence>
<evidence type="ECO:0000256" key="4">
    <source>
        <dbReference type="ARBA" id="ARBA00022737"/>
    </source>
</evidence>
<gene>
    <name evidence="11" type="ORF">UPYG_G00239540</name>
</gene>
<dbReference type="Gene3D" id="3.10.250.10">
    <property type="entry name" value="SRCR-like domain"/>
    <property type="match status" value="2"/>
</dbReference>
<dbReference type="Pfam" id="PF00100">
    <property type="entry name" value="Zona_pellucida"/>
    <property type="match status" value="1"/>
</dbReference>
<keyword evidence="2" id="KW-0964">Secreted</keyword>
<evidence type="ECO:0000313" key="12">
    <source>
        <dbReference type="Proteomes" id="UP001557470"/>
    </source>
</evidence>
<comment type="subcellular location">
    <subcellularLocation>
        <location evidence="1">Secreted</location>
    </subcellularLocation>
</comment>
<evidence type="ECO:0000256" key="5">
    <source>
        <dbReference type="ARBA" id="ARBA00023157"/>
    </source>
</evidence>
<dbReference type="InterPro" id="IPR055356">
    <property type="entry name" value="ZP-N"/>
</dbReference>
<name>A0ABD0X166_UMBPY</name>
<evidence type="ECO:0000256" key="1">
    <source>
        <dbReference type="ARBA" id="ARBA00004613"/>
    </source>
</evidence>
<keyword evidence="12" id="KW-1185">Reference proteome</keyword>
<dbReference type="Gene3D" id="2.60.40.3210">
    <property type="entry name" value="Zona pellucida, ZP-N domain"/>
    <property type="match status" value="1"/>
</dbReference>
<dbReference type="EMBL" id="JAGEUA010000007">
    <property type="protein sequence ID" value="KAL0970257.1"/>
    <property type="molecule type" value="Genomic_DNA"/>
</dbReference>
<evidence type="ECO:0000256" key="6">
    <source>
        <dbReference type="ARBA" id="ARBA00023180"/>
    </source>
</evidence>
<evidence type="ECO:0000259" key="9">
    <source>
        <dbReference type="PROSITE" id="PS50287"/>
    </source>
</evidence>
<feature type="domain" description="SRCR" evidence="9">
    <location>
        <begin position="37"/>
        <end position="137"/>
    </location>
</feature>
<dbReference type="Proteomes" id="UP001557470">
    <property type="component" value="Unassembled WGS sequence"/>
</dbReference>